<protein>
    <submittedName>
        <fullName evidence="1">Uncharacterized protein</fullName>
    </submittedName>
</protein>
<reference evidence="1 2" key="1">
    <citation type="journal article" date="2013" name="Mar. Genomics">
        <title>Expression of sulfatases in Rhodopirellula baltica and the diversity of sulfatases in the genus Rhodopirellula.</title>
        <authorList>
            <person name="Wegner C.E."/>
            <person name="Richter-Heitmann T."/>
            <person name="Klindworth A."/>
            <person name="Klockow C."/>
            <person name="Richter M."/>
            <person name="Achstetter T."/>
            <person name="Glockner F.O."/>
            <person name="Harder J."/>
        </authorList>
    </citation>
    <scope>NUCLEOTIDE SEQUENCE [LARGE SCALE GENOMIC DNA]</scope>
    <source>
        <strain evidence="1 2">SWK14</strain>
    </source>
</reference>
<proteinExistence type="predicted"/>
<evidence type="ECO:0000313" key="2">
    <source>
        <dbReference type="Proteomes" id="UP000010959"/>
    </source>
</evidence>
<organism evidence="1 2">
    <name type="scientific">Rhodopirellula baltica SWK14</name>
    <dbReference type="NCBI Taxonomy" id="993516"/>
    <lineage>
        <taxon>Bacteria</taxon>
        <taxon>Pseudomonadati</taxon>
        <taxon>Planctomycetota</taxon>
        <taxon>Planctomycetia</taxon>
        <taxon>Pirellulales</taxon>
        <taxon>Pirellulaceae</taxon>
        <taxon>Rhodopirellula</taxon>
    </lineage>
</organism>
<sequence>MYNMAYRRNCKIDIAIWQLLIDEPEHVGQVPPGNSRTPVSDPLAMAHKSRLALFQSIGTIAMYNMAYGGSCKFALCNW</sequence>
<dbReference type="PATRIC" id="fig|993516.3.peg.2417"/>
<accession>L7CHQ3</accession>
<gene>
    <name evidence="1" type="ORF">RBSWK_02271</name>
</gene>
<comment type="caution">
    <text evidence="1">The sequence shown here is derived from an EMBL/GenBank/DDBJ whole genome shotgun (WGS) entry which is preliminary data.</text>
</comment>
<name>L7CHQ3_RHOBT</name>
<dbReference type="Proteomes" id="UP000010959">
    <property type="component" value="Unassembled WGS sequence"/>
</dbReference>
<evidence type="ECO:0000313" key="1">
    <source>
        <dbReference type="EMBL" id="ELP33794.1"/>
    </source>
</evidence>
<dbReference type="EMBL" id="AMWG01000044">
    <property type="protein sequence ID" value="ELP33794.1"/>
    <property type="molecule type" value="Genomic_DNA"/>
</dbReference>
<dbReference type="AlphaFoldDB" id="L7CHQ3"/>